<evidence type="ECO:0000313" key="1">
    <source>
        <dbReference type="EMBL" id="GHC72928.1"/>
    </source>
</evidence>
<reference evidence="1" key="2">
    <citation type="submission" date="2020-09" db="EMBL/GenBank/DDBJ databases">
        <authorList>
            <person name="Sun Q."/>
            <person name="Ohkuma M."/>
        </authorList>
    </citation>
    <scope>NUCLEOTIDE SEQUENCE</scope>
    <source>
        <strain evidence="1">JCM 4633</strain>
    </source>
</reference>
<gene>
    <name evidence="1" type="ORF">GCM10010507_60160</name>
</gene>
<accession>A0A918U1W1</accession>
<dbReference type="RefSeq" id="WP_190113108.1">
    <property type="nucleotide sequence ID" value="NZ_BMVB01000038.1"/>
</dbReference>
<reference evidence="1" key="1">
    <citation type="journal article" date="2014" name="Int. J. Syst. Evol. Microbiol.">
        <title>Complete genome sequence of Corynebacterium casei LMG S-19264T (=DSM 44701T), isolated from a smear-ripened cheese.</title>
        <authorList>
            <consortium name="US DOE Joint Genome Institute (JGI-PGF)"/>
            <person name="Walter F."/>
            <person name="Albersmeier A."/>
            <person name="Kalinowski J."/>
            <person name="Ruckert C."/>
        </authorList>
    </citation>
    <scope>NUCLEOTIDE SEQUENCE</scope>
    <source>
        <strain evidence="1">JCM 4633</strain>
    </source>
</reference>
<organism evidence="1 2">
    <name type="scientific">Streptomyces cinnamoneus</name>
    <name type="common">Streptoverticillium cinnamoneum</name>
    <dbReference type="NCBI Taxonomy" id="53446"/>
    <lineage>
        <taxon>Bacteria</taxon>
        <taxon>Bacillati</taxon>
        <taxon>Actinomycetota</taxon>
        <taxon>Actinomycetes</taxon>
        <taxon>Kitasatosporales</taxon>
        <taxon>Streptomycetaceae</taxon>
        <taxon>Streptomyces</taxon>
        <taxon>Streptomyces cinnamoneus group</taxon>
    </lineage>
</organism>
<dbReference type="EMBL" id="BMVB01000038">
    <property type="protein sequence ID" value="GHC72928.1"/>
    <property type="molecule type" value="Genomic_DNA"/>
</dbReference>
<dbReference type="AlphaFoldDB" id="A0A918U1W1"/>
<name>A0A918U1W1_STRCJ</name>
<protein>
    <submittedName>
        <fullName evidence="1">Uncharacterized protein</fullName>
    </submittedName>
</protein>
<evidence type="ECO:0000313" key="2">
    <source>
        <dbReference type="Proteomes" id="UP000646244"/>
    </source>
</evidence>
<dbReference type="Proteomes" id="UP000646244">
    <property type="component" value="Unassembled WGS sequence"/>
</dbReference>
<comment type="caution">
    <text evidence="1">The sequence shown here is derived from an EMBL/GenBank/DDBJ whole genome shotgun (WGS) entry which is preliminary data.</text>
</comment>
<sequence length="80" mass="8526">MANQEPTKAALALEPRGDDYVIKIADGTGIPAGITVVNNQGHPVAVYRAEAITQPQARSAFDNRLGVFDISYAAAWDLGR</sequence>
<proteinExistence type="predicted"/>